<feature type="domain" description="MobA/MobL protein" evidence="4">
    <location>
        <begin position="22"/>
        <end position="205"/>
    </location>
</feature>
<evidence type="ECO:0000313" key="6">
    <source>
        <dbReference type="Proteomes" id="UP001595693"/>
    </source>
</evidence>
<proteinExistence type="inferred from homology"/>
<feature type="coiled-coil region" evidence="3">
    <location>
        <begin position="401"/>
        <end position="428"/>
    </location>
</feature>
<keyword evidence="6" id="KW-1185">Reference proteome</keyword>
<comment type="similarity">
    <text evidence="1">Belongs to the MobA/MobL family.</text>
</comment>
<dbReference type="Gene3D" id="3.30.930.30">
    <property type="match status" value="1"/>
</dbReference>
<dbReference type="RefSeq" id="WP_082437356.1">
    <property type="nucleotide sequence ID" value="NZ_JAMXAX010000163.1"/>
</dbReference>
<sequence length="464" mass="52934">MSKSLAVWFTPSLQTISRSAGRSAVAAAAYRACVKLIDQTTGLIHDYTKKKGHVETILIGADDISELWNKAELAETRKNSTVARELMLPLPDQWTDNERRECVRDIAQHLRDTYGVAVSGSIHAPNKHHRNNHVHMMFTTRTVDELGQFGKKTRILDDMKTGEVSKLREAICKIVNTHAEKLDSDFYVYAGKFSDIDKNHIPTKHISINAGKEYRAAITAQNTQVKIHRANLATHEKKAELLKAELSNALNLKTPEITPAPDAPKSVDLKRVEPTPHAEPKSPFRRKKIPVECEKAYQKHQDTIKKRDKNERLYKDWYKKHGDLLASEPTRTQRLFAKIGLSTAKIERYDFELSQATKALSNIAHNRNLYNQILGDKNSLALIEQYNAAIDHNAKISEYEAQAKIANAAKLERERERERERELAEEQARQLSEPYQDWTVGCDPTRNKFEQNFTRTSQLGGMEY</sequence>
<name>A0ABV8DI29_9BURK</name>
<evidence type="ECO:0000259" key="4">
    <source>
        <dbReference type="Pfam" id="PF03389"/>
    </source>
</evidence>
<evidence type="ECO:0000256" key="1">
    <source>
        <dbReference type="ARBA" id="ARBA00010873"/>
    </source>
</evidence>
<evidence type="ECO:0000256" key="2">
    <source>
        <dbReference type="ARBA" id="ARBA00022971"/>
    </source>
</evidence>
<feature type="coiled-coil region" evidence="3">
    <location>
        <begin position="225"/>
        <end position="252"/>
    </location>
</feature>
<evidence type="ECO:0000313" key="5">
    <source>
        <dbReference type="EMBL" id="MFC3937956.1"/>
    </source>
</evidence>
<gene>
    <name evidence="5" type="ORF">ACFOW3_25385</name>
</gene>
<organism evidence="5 6">
    <name type="scientific">Acidovorax facilis</name>
    <dbReference type="NCBI Taxonomy" id="12917"/>
    <lineage>
        <taxon>Bacteria</taxon>
        <taxon>Pseudomonadati</taxon>
        <taxon>Pseudomonadota</taxon>
        <taxon>Betaproteobacteria</taxon>
        <taxon>Burkholderiales</taxon>
        <taxon>Comamonadaceae</taxon>
        <taxon>Acidovorax</taxon>
    </lineage>
</organism>
<dbReference type="Proteomes" id="UP001595693">
    <property type="component" value="Unassembled WGS sequence"/>
</dbReference>
<protein>
    <submittedName>
        <fullName evidence="5">MobA/MobL family protein</fullName>
    </submittedName>
</protein>
<keyword evidence="3" id="KW-0175">Coiled coil</keyword>
<reference evidence="6" key="1">
    <citation type="journal article" date="2019" name="Int. J. Syst. Evol. Microbiol.">
        <title>The Global Catalogue of Microorganisms (GCM) 10K type strain sequencing project: providing services to taxonomists for standard genome sequencing and annotation.</title>
        <authorList>
            <consortium name="The Broad Institute Genomics Platform"/>
            <consortium name="The Broad Institute Genome Sequencing Center for Infectious Disease"/>
            <person name="Wu L."/>
            <person name="Ma J."/>
        </authorList>
    </citation>
    <scope>NUCLEOTIDE SEQUENCE [LARGE SCALE GENOMIC DNA]</scope>
    <source>
        <strain evidence="6">CCUG 2113</strain>
    </source>
</reference>
<accession>A0ABV8DI29</accession>
<evidence type="ECO:0000256" key="3">
    <source>
        <dbReference type="SAM" id="Coils"/>
    </source>
</evidence>
<dbReference type="EMBL" id="JBHSAJ010000155">
    <property type="protein sequence ID" value="MFC3937956.1"/>
    <property type="molecule type" value="Genomic_DNA"/>
</dbReference>
<keyword evidence="2" id="KW-0184">Conjugation</keyword>
<dbReference type="Pfam" id="PF03389">
    <property type="entry name" value="MobA_MobL"/>
    <property type="match status" value="1"/>
</dbReference>
<dbReference type="InterPro" id="IPR005053">
    <property type="entry name" value="MobA_MobL"/>
</dbReference>
<comment type="caution">
    <text evidence="5">The sequence shown here is derived from an EMBL/GenBank/DDBJ whole genome shotgun (WGS) entry which is preliminary data.</text>
</comment>